<evidence type="ECO:0000256" key="2">
    <source>
        <dbReference type="SAM" id="SignalP"/>
    </source>
</evidence>
<dbReference type="Pfam" id="PF13715">
    <property type="entry name" value="CarbopepD_reg_2"/>
    <property type="match status" value="1"/>
</dbReference>
<dbReference type="InterPro" id="IPR037066">
    <property type="entry name" value="Plug_dom_sf"/>
</dbReference>
<dbReference type="PROSITE" id="PS52016">
    <property type="entry name" value="TONB_DEPENDENT_REC_3"/>
    <property type="match status" value="1"/>
</dbReference>
<dbReference type="InterPro" id="IPR012910">
    <property type="entry name" value="Plug_dom"/>
</dbReference>
<keyword evidence="1" id="KW-0998">Cell outer membrane</keyword>
<dbReference type="InterPro" id="IPR008969">
    <property type="entry name" value="CarboxyPept-like_regulatory"/>
</dbReference>
<dbReference type="InterPro" id="IPR023996">
    <property type="entry name" value="TonB-dep_OMP_SusC/RagA"/>
</dbReference>
<reference evidence="4 5" key="1">
    <citation type="submission" date="2020-04" db="EMBL/GenBank/DDBJ databases">
        <authorList>
            <person name="Yin C."/>
        </authorList>
    </citation>
    <scope>NUCLEOTIDE SEQUENCE [LARGE SCALE GENOMIC DNA]</scope>
    <source>
        <strain evidence="4 5">Ae27</strain>
    </source>
</reference>
<feature type="domain" description="TonB-dependent receptor plug" evidence="3">
    <location>
        <begin position="120"/>
        <end position="236"/>
    </location>
</feature>
<dbReference type="GO" id="GO:0009279">
    <property type="term" value="C:cell outer membrane"/>
    <property type="evidence" value="ECO:0007669"/>
    <property type="project" value="UniProtKB-SubCell"/>
</dbReference>
<dbReference type="Proteomes" id="UP000570474">
    <property type="component" value="Unassembled WGS sequence"/>
</dbReference>
<dbReference type="RefSeq" id="WP_168873571.1">
    <property type="nucleotide sequence ID" value="NZ_JABAIA010000003.1"/>
</dbReference>
<proteinExistence type="inferred from homology"/>
<dbReference type="AlphaFoldDB" id="A0A847RX51"/>
<feature type="chain" id="PRO_5032967524" evidence="2">
    <location>
        <begin position="25"/>
        <end position="1044"/>
    </location>
</feature>
<evidence type="ECO:0000259" key="3">
    <source>
        <dbReference type="Pfam" id="PF07715"/>
    </source>
</evidence>
<keyword evidence="1" id="KW-0812">Transmembrane</keyword>
<dbReference type="NCBIfam" id="TIGR04057">
    <property type="entry name" value="SusC_RagA_signa"/>
    <property type="match status" value="1"/>
</dbReference>
<feature type="signal peptide" evidence="2">
    <location>
        <begin position="1"/>
        <end position="24"/>
    </location>
</feature>
<dbReference type="Gene3D" id="2.60.40.1120">
    <property type="entry name" value="Carboxypeptidase-like, regulatory domain"/>
    <property type="match status" value="1"/>
</dbReference>
<dbReference type="InterPro" id="IPR039426">
    <property type="entry name" value="TonB-dep_rcpt-like"/>
</dbReference>
<protein>
    <submittedName>
        <fullName evidence="4">SusC/RagA family TonB-linked outer membrane protein</fullName>
    </submittedName>
</protein>
<organism evidence="4 5">
    <name type="scientific">Chitinophaga varians</name>
    <dbReference type="NCBI Taxonomy" id="2202339"/>
    <lineage>
        <taxon>Bacteria</taxon>
        <taxon>Pseudomonadati</taxon>
        <taxon>Bacteroidota</taxon>
        <taxon>Chitinophagia</taxon>
        <taxon>Chitinophagales</taxon>
        <taxon>Chitinophagaceae</taxon>
        <taxon>Chitinophaga</taxon>
    </lineage>
</organism>
<evidence type="ECO:0000313" key="4">
    <source>
        <dbReference type="EMBL" id="NLR67622.1"/>
    </source>
</evidence>
<keyword evidence="1" id="KW-0813">Transport</keyword>
<sequence>MKVKSKAFVSAAWGMSFVLLSVQAAEAQRIIRATGKVVDAKDLSPLPGATIVRSGGKEVAIANNNGFFEMKVPEGSTLKVSALSYEYAQVKADTGILVKLATSSSNLDAVVVIGYGVQKKSTVSGSVGVLKMDDVKRVVPTISAGNLLQGQVAGLKVNTPAGVPGAQPSFQIRQVTTFDKDPKKGPAQPVLFVIDGMVTANSDDFNNLSPNDIDNISVLRDAAAAAAYGARAAGGVIVVTTRKGAKSARPVISYSFNTGVDKRTKNAPLTSAVEMGQLYNRINPNATDAWTQQELDYFKTVNNGWGYDQLAAVWRDPSTSSHNLSVSGGGDKVRYYMGGSMITQKSFVENLDYKKYNLRSNITADITDRLQLFAGLALNTTNRYSPPTGDDFNDWYGKLRIWQPEQPVWTNGGHPVDYGWIMNMGAQVRGDGGYKKNTVVNPLINLKLSYKIPGIDGLTASAQYNRNWSNTRFKYFEKKYDVWVMKRTSNRILSLDEKDLVGLKKTNQVSNDYLEEDYRWSDYSQLNLQLSYDRTFHKLHHVGAWVLMEQAQTEVGGADAYRQNFPVYTTDQWWAASQEPNDKDADGITNAKNGRKSWVGQFFYDYDGKYLTTFSYRYDGSYKFPVDSRWGFFPSASVGWVISKENFFRGVRGIDFLKLRASAGVTSSDNIDAYQWMQVYQTGKNGYFGTSPITSTGIQYGGITNPVVTWEKTKSYNVAVDVNFLRHFNATAEYYFINTYDILAKRIQTISPTFPREMPAENYGEIHANGVELSVGYNNNTGNVKYYVNANASYGGAKYITKDQNVTYPYQNDIGNSTNRIVTRVADHILRTQADLDNWNAAHPNYKYYGIAPQLGQMVYQDISGPDGKPDGIIDDWDKIEVKHNNNPILLGINLGFEWKGISVDATFNGNLKQYKYVNDLAKNVEWNRNWREWYSNSWTPDNPNAYLPRRYSANDGNNRVTADESTFWLTRSDFLRLRLLNIGYSLPSKLINRWGVSGLKVYFSGSNLFVISKFNSDYYDPEMGSHTNYPVMKNFNFGVNLTL</sequence>
<evidence type="ECO:0000256" key="1">
    <source>
        <dbReference type="PROSITE-ProRule" id="PRU01360"/>
    </source>
</evidence>
<comment type="caution">
    <text evidence="4">The sequence shown here is derived from an EMBL/GenBank/DDBJ whole genome shotgun (WGS) entry which is preliminary data.</text>
</comment>
<dbReference type="SUPFAM" id="SSF49464">
    <property type="entry name" value="Carboxypeptidase regulatory domain-like"/>
    <property type="match status" value="1"/>
</dbReference>
<gene>
    <name evidence="4" type="ORF">HGH92_25180</name>
</gene>
<keyword evidence="5" id="KW-1185">Reference proteome</keyword>
<dbReference type="EMBL" id="JABAIA010000003">
    <property type="protein sequence ID" value="NLR67622.1"/>
    <property type="molecule type" value="Genomic_DNA"/>
</dbReference>
<dbReference type="Pfam" id="PF07715">
    <property type="entry name" value="Plug"/>
    <property type="match status" value="1"/>
</dbReference>
<dbReference type="Gene3D" id="2.170.130.10">
    <property type="entry name" value="TonB-dependent receptor, plug domain"/>
    <property type="match status" value="1"/>
</dbReference>
<keyword evidence="1" id="KW-0472">Membrane</keyword>
<dbReference type="SUPFAM" id="SSF56935">
    <property type="entry name" value="Porins"/>
    <property type="match status" value="1"/>
</dbReference>
<keyword evidence="2" id="KW-0732">Signal</keyword>
<name>A0A847RX51_9BACT</name>
<dbReference type="InterPro" id="IPR023997">
    <property type="entry name" value="TonB-dep_OMP_SusC/RagA_CS"/>
</dbReference>
<dbReference type="NCBIfam" id="TIGR04056">
    <property type="entry name" value="OMP_RagA_SusC"/>
    <property type="match status" value="1"/>
</dbReference>
<keyword evidence="1" id="KW-1134">Transmembrane beta strand</keyword>
<comment type="similarity">
    <text evidence="1">Belongs to the TonB-dependent receptor family.</text>
</comment>
<evidence type="ECO:0000313" key="5">
    <source>
        <dbReference type="Proteomes" id="UP000570474"/>
    </source>
</evidence>
<comment type="subcellular location">
    <subcellularLocation>
        <location evidence="1">Cell outer membrane</location>
        <topology evidence="1">Multi-pass membrane protein</topology>
    </subcellularLocation>
</comment>
<accession>A0A847RX51</accession>